<evidence type="ECO:0000256" key="1">
    <source>
        <dbReference type="SAM" id="MobiDB-lite"/>
    </source>
</evidence>
<feature type="compositionally biased region" description="Basic residues" evidence="1">
    <location>
        <begin position="10"/>
        <end position="22"/>
    </location>
</feature>
<sequence length="99" mass="10616">MGNGCERWQMRRKKANMRKAGRRERGALFPLSRRRVTRATQERRKVWGGGSEGEGAGARGPRARGPGRGGRGERAGASGPGRAGRGSPPTGKRIVPTPL</sequence>
<dbReference type="EMBL" id="SRLO01010961">
    <property type="protein sequence ID" value="TNN26108.1"/>
    <property type="molecule type" value="Genomic_DNA"/>
</dbReference>
<evidence type="ECO:0000313" key="3">
    <source>
        <dbReference type="Proteomes" id="UP000314294"/>
    </source>
</evidence>
<evidence type="ECO:0000313" key="2">
    <source>
        <dbReference type="EMBL" id="TNN26108.1"/>
    </source>
</evidence>
<name>A0A4Z2EBC2_9TELE</name>
<reference evidence="2 3" key="1">
    <citation type="submission" date="2019-03" db="EMBL/GenBank/DDBJ databases">
        <title>First draft genome of Liparis tanakae, snailfish: a comprehensive survey of snailfish specific genes.</title>
        <authorList>
            <person name="Kim W."/>
            <person name="Song I."/>
            <person name="Jeong J.-H."/>
            <person name="Kim D."/>
            <person name="Kim S."/>
            <person name="Ryu S."/>
            <person name="Song J.Y."/>
            <person name="Lee S.K."/>
        </authorList>
    </citation>
    <scope>NUCLEOTIDE SEQUENCE [LARGE SCALE GENOMIC DNA]</scope>
    <source>
        <tissue evidence="2">Muscle</tissue>
    </source>
</reference>
<dbReference type="Proteomes" id="UP000314294">
    <property type="component" value="Unassembled WGS sequence"/>
</dbReference>
<protein>
    <submittedName>
        <fullName evidence="2">Uncharacterized protein</fullName>
    </submittedName>
</protein>
<feature type="region of interest" description="Disordered" evidence="1">
    <location>
        <begin position="1"/>
        <end position="99"/>
    </location>
</feature>
<keyword evidence="3" id="KW-1185">Reference proteome</keyword>
<organism evidence="2 3">
    <name type="scientific">Liparis tanakae</name>
    <name type="common">Tanaka's snailfish</name>
    <dbReference type="NCBI Taxonomy" id="230148"/>
    <lineage>
        <taxon>Eukaryota</taxon>
        <taxon>Metazoa</taxon>
        <taxon>Chordata</taxon>
        <taxon>Craniata</taxon>
        <taxon>Vertebrata</taxon>
        <taxon>Euteleostomi</taxon>
        <taxon>Actinopterygii</taxon>
        <taxon>Neopterygii</taxon>
        <taxon>Teleostei</taxon>
        <taxon>Neoteleostei</taxon>
        <taxon>Acanthomorphata</taxon>
        <taxon>Eupercaria</taxon>
        <taxon>Perciformes</taxon>
        <taxon>Cottioidei</taxon>
        <taxon>Cottales</taxon>
        <taxon>Liparidae</taxon>
        <taxon>Liparis</taxon>
    </lineage>
</organism>
<feature type="compositionally biased region" description="Gly residues" evidence="1">
    <location>
        <begin position="47"/>
        <end position="58"/>
    </location>
</feature>
<accession>A0A4Z2EBC2</accession>
<gene>
    <name evidence="2" type="ORF">EYF80_063756</name>
</gene>
<proteinExistence type="predicted"/>
<comment type="caution">
    <text evidence="2">The sequence shown here is derived from an EMBL/GenBank/DDBJ whole genome shotgun (WGS) entry which is preliminary data.</text>
</comment>
<dbReference type="AlphaFoldDB" id="A0A4Z2EBC2"/>